<dbReference type="GO" id="GO:0031418">
    <property type="term" value="F:L-ascorbic acid binding"/>
    <property type="evidence" value="ECO:0007669"/>
    <property type="project" value="InterPro"/>
</dbReference>
<feature type="non-terminal residue" evidence="7">
    <location>
        <position position="1"/>
    </location>
</feature>
<keyword evidence="4" id="KW-0560">Oxidoreductase</keyword>
<comment type="cofactor">
    <cofactor evidence="1">
        <name>L-ascorbate</name>
        <dbReference type="ChEBI" id="CHEBI:38290"/>
    </cofactor>
</comment>
<dbReference type="Proteomes" id="UP000044602">
    <property type="component" value="Unassembled WGS sequence"/>
</dbReference>
<evidence type="ECO:0000256" key="1">
    <source>
        <dbReference type="ARBA" id="ARBA00001961"/>
    </source>
</evidence>
<dbReference type="GO" id="GO:0005783">
    <property type="term" value="C:endoplasmic reticulum"/>
    <property type="evidence" value="ECO:0007669"/>
    <property type="project" value="TreeGrafter"/>
</dbReference>
<dbReference type="Pfam" id="PF13640">
    <property type="entry name" value="2OG-FeII_Oxy_3"/>
    <property type="match status" value="1"/>
</dbReference>
<gene>
    <name evidence="7" type="ORF">BN1708_014957</name>
</gene>
<evidence type="ECO:0000313" key="7">
    <source>
        <dbReference type="EMBL" id="CRK27743.1"/>
    </source>
</evidence>
<dbReference type="PANTHER" id="PTHR10869">
    <property type="entry name" value="PROLYL 4-HYDROXYLASE ALPHA SUBUNIT"/>
    <property type="match status" value="1"/>
</dbReference>
<dbReference type="InterPro" id="IPR006620">
    <property type="entry name" value="Pro_4_hyd_alph"/>
</dbReference>
<evidence type="ECO:0000256" key="3">
    <source>
        <dbReference type="ARBA" id="ARBA00022964"/>
    </source>
</evidence>
<dbReference type="AlphaFoldDB" id="A0A0G4M0A3"/>
<dbReference type="PROSITE" id="PS51471">
    <property type="entry name" value="FE2OG_OXY"/>
    <property type="match status" value="1"/>
</dbReference>
<dbReference type="EMBL" id="CVQH01020518">
    <property type="protein sequence ID" value="CRK27743.1"/>
    <property type="molecule type" value="Genomic_DNA"/>
</dbReference>
<organism evidence="7 8">
    <name type="scientific">Verticillium longisporum</name>
    <name type="common">Verticillium dahliae var. longisporum</name>
    <dbReference type="NCBI Taxonomy" id="100787"/>
    <lineage>
        <taxon>Eukaryota</taxon>
        <taxon>Fungi</taxon>
        <taxon>Dikarya</taxon>
        <taxon>Ascomycota</taxon>
        <taxon>Pezizomycotina</taxon>
        <taxon>Sordariomycetes</taxon>
        <taxon>Hypocreomycetidae</taxon>
        <taxon>Glomerellales</taxon>
        <taxon>Plectosphaerellaceae</taxon>
        <taxon>Verticillium</taxon>
    </lineage>
</organism>
<dbReference type="InterPro" id="IPR005123">
    <property type="entry name" value="Oxoglu/Fe-dep_dioxygenase_dom"/>
</dbReference>
<evidence type="ECO:0000256" key="4">
    <source>
        <dbReference type="ARBA" id="ARBA00023002"/>
    </source>
</evidence>
<reference evidence="7 8" key="1">
    <citation type="submission" date="2015-05" db="EMBL/GenBank/DDBJ databases">
        <authorList>
            <person name="Wang D.B."/>
            <person name="Wang M."/>
        </authorList>
    </citation>
    <scope>NUCLEOTIDE SEQUENCE [LARGE SCALE GENOMIC DNA]</scope>
    <source>
        <strain evidence="7">VL1</strain>
    </source>
</reference>
<dbReference type="SMART" id="SM00702">
    <property type="entry name" value="P4Hc"/>
    <property type="match status" value="1"/>
</dbReference>
<evidence type="ECO:0000313" key="8">
    <source>
        <dbReference type="Proteomes" id="UP000044602"/>
    </source>
</evidence>
<dbReference type="GO" id="GO:0005506">
    <property type="term" value="F:iron ion binding"/>
    <property type="evidence" value="ECO:0007669"/>
    <property type="project" value="InterPro"/>
</dbReference>
<dbReference type="InterPro" id="IPR045054">
    <property type="entry name" value="P4HA-like"/>
</dbReference>
<keyword evidence="2" id="KW-0479">Metal-binding</keyword>
<feature type="domain" description="Fe2OG dioxygenase" evidence="6">
    <location>
        <begin position="174"/>
        <end position="294"/>
    </location>
</feature>
<evidence type="ECO:0000256" key="5">
    <source>
        <dbReference type="ARBA" id="ARBA00023004"/>
    </source>
</evidence>
<accession>A0A0G4M0A3</accession>
<keyword evidence="3" id="KW-0223">Dioxygenase</keyword>
<name>A0A0G4M0A3_VERLO</name>
<proteinExistence type="predicted"/>
<dbReference type="PANTHER" id="PTHR10869:SF236">
    <property type="entry name" value="PROLYL 4-HYDROXYLASE ALPHA SUBUNIT DOMAIN-CONTAINING PROTEIN"/>
    <property type="match status" value="1"/>
</dbReference>
<evidence type="ECO:0000256" key="2">
    <source>
        <dbReference type="ARBA" id="ARBA00022723"/>
    </source>
</evidence>
<sequence>VPDTPFDLLASVVSETMAKAKTPASPGVAGKVKKKGQGQAIQTAASMSTSTSSSASTAAMASSKAPPPAWPPFKPALPVTDLLPEPLEQCPDKVVLLPNFWPKSLCNTFVAFLRGLALETTPGGRPKRNMAARVNDRFQVDDPAFARRLWLGTGLRDALQREDVRALWGGDVVGLNSNIRVYRYTKGQYFDAHYDDSNNVVVPADDPSLPPIPCITTWTLLLYLTTSSDSESAGCIGGETVFFPHDRRVSSEEISVPPLSGLLLLHKHGKDCMLHEGRQVTAGEKWILRTDICVRR</sequence>
<dbReference type="GO" id="GO:0004656">
    <property type="term" value="F:procollagen-proline 4-dioxygenase activity"/>
    <property type="evidence" value="ECO:0007669"/>
    <property type="project" value="TreeGrafter"/>
</dbReference>
<evidence type="ECO:0000259" key="6">
    <source>
        <dbReference type="PROSITE" id="PS51471"/>
    </source>
</evidence>
<keyword evidence="5" id="KW-0408">Iron</keyword>
<keyword evidence="8" id="KW-1185">Reference proteome</keyword>
<dbReference type="InterPro" id="IPR044862">
    <property type="entry name" value="Pro_4_hyd_alph_FE2OG_OXY"/>
</dbReference>
<protein>
    <recommendedName>
        <fullName evidence="6">Fe2OG dioxygenase domain-containing protein</fullName>
    </recommendedName>
</protein>
<dbReference type="Gene3D" id="2.60.120.620">
    <property type="entry name" value="q2cbj1_9rhob like domain"/>
    <property type="match status" value="1"/>
</dbReference>